<feature type="domain" description="Pyrin" evidence="1">
    <location>
        <begin position="1"/>
        <end position="89"/>
    </location>
</feature>
<name>A0A8C2Z538_CYCLU</name>
<dbReference type="InterPro" id="IPR004020">
    <property type="entry name" value="DAPIN"/>
</dbReference>
<keyword evidence="3" id="KW-1185">Reference proteome</keyword>
<dbReference type="Gene3D" id="1.10.533.10">
    <property type="entry name" value="Death Domain, Fas"/>
    <property type="match status" value="1"/>
</dbReference>
<dbReference type="CDD" id="cd08321">
    <property type="entry name" value="Pyrin_ASC-like"/>
    <property type="match status" value="1"/>
</dbReference>
<dbReference type="GeneTree" id="ENSGT01010000223506"/>
<proteinExistence type="predicted"/>
<protein>
    <recommendedName>
        <fullName evidence="1">Pyrin domain-containing protein</fullName>
    </recommendedName>
</protein>
<dbReference type="Pfam" id="PF02758">
    <property type="entry name" value="PYRIN"/>
    <property type="match status" value="1"/>
</dbReference>
<dbReference type="PROSITE" id="PS50824">
    <property type="entry name" value="DAPIN"/>
    <property type="match status" value="1"/>
</dbReference>
<dbReference type="InterPro" id="IPR011029">
    <property type="entry name" value="DEATH-like_dom_sf"/>
</dbReference>
<evidence type="ECO:0000313" key="3">
    <source>
        <dbReference type="Proteomes" id="UP000694565"/>
    </source>
</evidence>
<reference evidence="2" key="1">
    <citation type="submission" date="2025-08" db="UniProtKB">
        <authorList>
            <consortium name="Ensembl"/>
        </authorList>
    </citation>
    <scope>IDENTIFICATION</scope>
</reference>
<dbReference type="SUPFAM" id="SSF47986">
    <property type="entry name" value="DEATH domain"/>
    <property type="match status" value="1"/>
</dbReference>
<evidence type="ECO:0000259" key="1">
    <source>
        <dbReference type="PROSITE" id="PS50824"/>
    </source>
</evidence>
<dbReference type="Proteomes" id="UP000694565">
    <property type="component" value="Unplaced"/>
</dbReference>
<dbReference type="AlphaFoldDB" id="A0A8C2Z538"/>
<sequence length="162" mass="18674">SPKEDLLNTLEDLRDDEFKDFHWHLQQHDILEGYQPVRVCKLEKAERRDTVDLMLNTFKRHGALKVTKKVLEKLNRNDLVQILTDASSGPEGQSHFIHCFFFSKKSVQQHTCTVTGILKLIVFIKDTVIGSLSSYKSHSHQSAIQYSITLTSVNFLNPIKEH</sequence>
<dbReference type="Ensembl" id="ENSCLMT00005021785.1">
    <property type="protein sequence ID" value="ENSCLMP00005020729.1"/>
    <property type="gene ID" value="ENSCLMG00005010383.1"/>
</dbReference>
<organism evidence="2 3">
    <name type="scientific">Cyclopterus lumpus</name>
    <name type="common">Lumpsucker</name>
    <dbReference type="NCBI Taxonomy" id="8103"/>
    <lineage>
        <taxon>Eukaryota</taxon>
        <taxon>Metazoa</taxon>
        <taxon>Chordata</taxon>
        <taxon>Craniata</taxon>
        <taxon>Vertebrata</taxon>
        <taxon>Euteleostomi</taxon>
        <taxon>Actinopterygii</taxon>
        <taxon>Neopterygii</taxon>
        <taxon>Teleostei</taxon>
        <taxon>Neoteleostei</taxon>
        <taxon>Acanthomorphata</taxon>
        <taxon>Eupercaria</taxon>
        <taxon>Perciformes</taxon>
        <taxon>Cottioidei</taxon>
        <taxon>Cottales</taxon>
        <taxon>Cyclopteridae</taxon>
        <taxon>Cyclopterus</taxon>
    </lineage>
</organism>
<evidence type="ECO:0000313" key="2">
    <source>
        <dbReference type="Ensembl" id="ENSCLMP00005020729.1"/>
    </source>
</evidence>
<reference evidence="2" key="2">
    <citation type="submission" date="2025-09" db="UniProtKB">
        <authorList>
            <consortium name="Ensembl"/>
        </authorList>
    </citation>
    <scope>IDENTIFICATION</scope>
</reference>
<dbReference type="SMART" id="SM01289">
    <property type="entry name" value="PYRIN"/>
    <property type="match status" value="1"/>
</dbReference>
<accession>A0A8C2Z538</accession>